<protein>
    <submittedName>
        <fullName evidence="2">Uncharacterized protein</fullName>
    </submittedName>
</protein>
<dbReference type="RefSeq" id="XP_040711117.1">
    <property type="nucleotide sequence ID" value="XM_040861189.1"/>
</dbReference>
<evidence type="ECO:0000256" key="1">
    <source>
        <dbReference type="SAM" id="Phobius"/>
    </source>
</evidence>
<dbReference type="GeneID" id="63777401"/>
<feature type="transmembrane region" description="Helical" evidence="1">
    <location>
        <begin position="44"/>
        <end position="63"/>
    </location>
</feature>
<name>A0A1Y2DFM2_9PEZI</name>
<dbReference type="EMBL" id="MCFJ01000017">
    <property type="protein sequence ID" value="ORY58082.1"/>
    <property type="molecule type" value="Genomic_DNA"/>
</dbReference>
<comment type="caution">
    <text evidence="2">The sequence shown here is derived from an EMBL/GenBank/DDBJ whole genome shotgun (WGS) entry which is preliminary data.</text>
</comment>
<keyword evidence="1" id="KW-0812">Transmembrane</keyword>
<reference evidence="2 3" key="1">
    <citation type="submission" date="2016-07" db="EMBL/GenBank/DDBJ databases">
        <title>Pervasive Adenine N6-methylation of Active Genes in Fungi.</title>
        <authorList>
            <consortium name="DOE Joint Genome Institute"/>
            <person name="Mondo S.J."/>
            <person name="Dannebaum R.O."/>
            <person name="Kuo R.C."/>
            <person name="Labutti K."/>
            <person name="Haridas S."/>
            <person name="Kuo A."/>
            <person name="Salamov A."/>
            <person name="Ahrendt S.R."/>
            <person name="Lipzen A."/>
            <person name="Sullivan W."/>
            <person name="Andreopoulos W.B."/>
            <person name="Clum A."/>
            <person name="Lindquist E."/>
            <person name="Daum C."/>
            <person name="Ramamoorthy G.K."/>
            <person name="Gryganskyi A."/>
            <person name="Culley D."/>
            <person name="Magnuson J.K."/>
            <person name="James T.Y."/>
            <person name="O'Malley M.A."/>
            <person name="Stajich J.E."/>
            <person name="Spatafora J.W."/>
            <person name="Visel A."/>
            <person name="Grigoriev I.V."/>
        </authorList>
    </citation>
    <scope>NUCLEOTIDE SEQUENCE [LARGE SCALE GENOMIC DNA]</scope>
    <source>
        <strain evidence="2 3">CBS 129021</strain>
    </source>
</reference>
<dbReference type="Proteomes" id="UP000193689">
    <property type="component" value="Unassembled WGS sequence"/>
</dbReference>
<organism evidence="2 3">
    <name type="scientific">Pseudomassariella vexata</name>
    <dbReference type="NCBI Taxonomy" id="1141098"/>
    <lineage>
        <taxon>Eukaryota</taxon>
        <taxon>Fungi</taxon>
        <taxon>Dikarya</taxon>
        <taxon>Ascomycota</taxon>
        <taxon>Pezizomycotina</taxon>
        <taxon>Sordariomycetes</taxon>
        <taxon>Xylariomycetidae</taxon>
        <taxon>Amphisphaeriales</taxon>
        <taxon>Pseudomassariaceae</taxon>
        <taxon>Pseudomassariella</taxon>
    </lineage>
</organism>
<sequence>MLLDRLYTKIEHEDISLGLVFYYLKDWKIWAQVSRSPRVLRERYVFYLVDFPILAAGLIVQLTSTTPIV</sequence>
<keyword evidence="3" id="KW-1185">Reference proteome</keyword>
<keyword evidence="1" id="KW-0472">Membrane</keyword>
<proteinExistence type="predicted"/>
<evidence type="ECO:0000313" key="2">
    <source>
        <dbReference type="EMBL" id="ORY58082.1"/>
    </source>
</evidence>
<accession>A0A1Y2DFM2</accession>
<keyword evidence="1" id="KW-1133">Transmembrane helix</keyword>
<gene>
    <name evidence="2" type="ORF">BCR38DRAFT_447960</name>
</gene>
<evidence type="ECO:0000313" key="3">
    <source>
        <dbReference type="Proteomes" id="UP000193689"/>
    </source>
</evidence>
<dbReference type="InParanoid" id="A0A1Y2DFM2"/>
<dbReference type="AlphaFoldDB" id="A0A1Y2DFM2"/>